<reference evidence="1 2" key="1">
    <citation type="journal article" date="2010" name="Cell">
        <title>The genome of Naegleria gruberi illuminates early eukaryotic versatility.</title>
        <authorList>
            <person name="Fritz-Laylin L.K."/>
            <person name="Prochnik S.E."/>
            <person name="Ginger M.L."/>
            <person name="Dacks J.B."/>
            <person name="Carpenter M.L."/>
            <person name="Field M.C."/>
            <person name="Kuo A."/>
            <person name="Paredez A."/>
            <person name="Chapman J."/>
            <person name="Pham J."/>
            <person name="Shu S."/>
            <person name="Neupane R."/>
            <person name="Cipriano M."/>
            <person name="Mancuso J."/>
            <person name="Tu H."/>
            <person name="Salamov A."/>
            <person name="Lindquist E."/>
            <person name="Shapiro H."/>
            <person name="Lucas S."/>
            <person name="Grigoriev I.V."/>
            <person name="Cande W.Z."/>
            <person name="Fulton C."/>
            <person name="Rokhsar D.S."/>
            <person name="Dawson S.C."/>
        </authorList>
    </citation>
    <scope>NUCLEOTIDE SEQUENCE [LARGE SCALE GENOMIC DNA]</scope>
    <source>
        <strain evidence="1 2">NEG-M</strain>
    </source>
</reference>
<proteinExistence type="predicted"/>
<dbReference type="KEGG" id="ngr:NAEGRDRAFT_69269"/>
<dbReference type="GeneID" id="8862876"/>
<dbReference type="AlphaFoldDB" id="D2VK49"/>
<accession>D2VK49</accession>
<dbReference type="Proteomes" id="UP000006671">
    <property type="component" value="Unassembled WGS sequence"/>
</dbReference>
<evidence type="ECO:0000313" key="1">
    <source>
        <dbReference type="EMBL" id="EFC42801.1"/>
    </source>
</evidence>
<dbReference type="EMBL" id="GG738877">
    <property type="protein sequence ID" value="EFC42801.1"/>
    <property type="molecule type" value="Genomic_DNA"/>
</dbReference>
<dbReference type="InParanoid" id="D2VK49"/>
<protein>
    <submittedName>
        <fullName evidence="1">Uncharacterized protein</fullName>
    </submittedName>
</protein>
<sequence>MISCLCSDLWLEILSFIPIGDRKREWKMRVKEVVNLERVCSEIAEKVNWQVVFYQIAKRLMMECASEFWINYSSSFQLMQSIEEECLLGRREGNLIKKKYDRGELMEMFNDFRSDIDWRRVVKLILQESFVESYLVRLTETLISKIYSCGFFLRCLSCGFVTTREKKDLLEFRENLNEFNQDFVLSFMNQFIESKFNYRLLDIALVSECITEFDYDEISEDERFRRRLLDWWFNIARGCFKELRQCMKRRRFGKYQELKLVGTIQNSNVDRNYPTYHFKVSCILMMNNNFLIALIIPRKMLM</sequence>
<name>D2VK49_NAEGR</name>
<evidence type="ECO:0000313" key="2">
    <source>
        <dbReference type="Proteomes" id="UP000006671"/>
    </source>
</evidence>
<dbReference type="RefSeq" id="XP_002675545.1">
    <property type="nucleotide sequence ID" value="XM_002675499.1"/>
</dbReference>
<organism evidence="2">
    <name type="scientific">Naegleria gruberi</name>
    <name type="common">Amoeba</name>
    <dbReference type="NCBI Taxonomy" id="5762"/>
    <lineage>
        <taxon>Eukaryota</taxon>
        <taxon>Discoba</taxon>
        <taxon>Heterolobosea</taxon>
        <taxon>Tetramitia</taxon>
        <taxon>Eutetramitia</taxon>
        <taxon>Vahlkampfiidae</taxon>
        <taxon>Naegleria</taxon>
    </lineage>
</organism>
<dbReference type="VEuPathDB" id="AmoebaDB:NAEGRDRAFT_69269"/>
<keyword evidence="2" id="KW-1185">Reference proteome</keyword>
<gene>
    <name evidence="1" type="ORF">NAEGRDRAFT_69269</name>
</gene>